<name>D3G199_ALKPO</name>
<evidence type="ECO:0000313" key="1">
    <source>
        <dbReference type="EMBL" id="ADC52125.1"/>
    </source>
</evidence>
<organism evidence="1 2">
    <name type="scientific">Alkalihalophilus pseudofirmus (strain ATCC BAA-2126 / JCM 17055 / OF4)</name>
    <name type="common">Bacillus pseudofirmus</name>
    <dbReference type="NCBI Taxonomy" id="398511"/>
    <lineage>
        <taxon>Bacteria</taxon>
        <taxon>Bacillati</taxon>
        <taxon>Bacillota</taxon>
        <taxon>Bacilli</taxon>
        <taxon>Bacillales</taxon>
        <taxon>Bacillaceae</taxon>
        <taxon>Alkalihalophilus</taxon>
    </lineage>
</organism>
<keyword evidence="2" id="KW-1185">Reference proteome</keyword>
<sequence length="302" mass="35191">MKPTLIKGNRIVAEWYEPKDDGSPLKHTLHKEVTRAQYHPIDNDEFVRLYFKGDMPAWIKKYAAAKKYTCQETTFKNEKGWWLSNWNQWGKWKPFSAPSMLGAFRQFIKWLPDDLEEEKERLENEQNSIVERMIQHAHDYEDAGMVYRAASVGEGGIVAINTAQLDPTTDVGVESIQNLLRELHLPLPEKVEEDSTDDEFEVDLDTQEKDFFHEESFDLEVEFETEETFIDESYEEKFIILEDEQKEHANQFILIDGNQEEANTKLPCKDEETNLSSGKSNQEVVLKPSKRHNIVQGQLGLF</sequence>
<dbReference type="RefSeq" id="WP_012961039.1">
    <property type="nucleotide sequence ID" value="NC_013792.1"/>
</dbReference>
<proteinExistence type="predicted"/>
<accession>D3G199</accession>
<geneLocation type="plasmid" evidence="1 2">
    <name>pBpOF4-01</name>
</geneLocation>
<keyword evidence="1" id="KW-0614">Plasmid</keyword>
<dbReference type="eggNOG" id="ENOG50329Q1">
    <property type="taxonomic scope" value="Bacteria"/>
</dbReference>
<dbReference type="KEGG" id="bpf:BpOF4_20649"/>
<dbReference type="Proteomes" id="UP000001544">
    <property type="component" value="Plasmid pBpOF4-01"/>
</dbReference>
<gene>
    <name evidence="1" type="ordered locus">BpOF4_20649</name>
</gene>
<reference evidence="1 2" key="1">
    <citation type="journal article" date="2011" name="Environ. Microbiol.">
        <title>Genome of alkaliphilic Bacillus pseudofirmus OF4 reveals adaptations that support the ability to grow in an external pH range from 7.5 to 11.4.</title>
        <authorList>
            <person name="Janto B."/>
            <person name="Ahmed A."/>
            <person name="Ito M."/>
            <person name="Liu J."/>
            <person name="Hicks D.B."/>
            <person name="Pagni S."/>
            <person name="Fackelmayer O.J."/>
            <person name="Smith T.A."/>
            <person name="Earl J."/>
            <person name="Elbourne L.D."/>
            <person name="Hassan K."/>
            <person name="Paulsen I.T."/>
            <person name="Kolsto A.B."/>
            <person name="Tourasse N.J."/>
            <person name="Ehrlich G.D."/>
            <person name="Boissy R."/>
            <person name="Ivey D.M."/>
            <person name="Li G."/>
            <person name="Xue Y."/>
            <person name="Ma Y."/>
            <person name="Hu F.Z."/>
            <person name="Krulwich T.A."/>
        </authorList>
    </citation>
    <scope>NUCLEOTIDE SEQUENCE [LARGE SCALE GENOMIC DNA]</scope>
    <source>
        <strain evidence="2">ATCC BAA-2126 / JCM 17055 / OF4</strain>
    </source>
</reference>
<evidence type="ECO:0000313" key="2">
    <source>
        <dbReference type="Proteomes" id="UP000001544"/>
    </source>
</evidence>
<dbReference type="AlphaFoldDB" id="D3G199"/>
<dbReference type="EMBL" id="CP001879">
    <property type="protein sequence ID" value="ADC52125.1"/>
    <property type="molecule type" value="Genomic_DNA"/>
</dbReference>
<protein>
    <submittedName>
        <fullName evidence="1">Uncharacterized protein</fullName>
    </submittedName>
</protein>
<dbReference type="HOGENOM" id="CLU_920277_0_0_9"/>